<feature type="compositionally biased region" description="Polar residues" evidence="2">
    <location>
        <begin position="134"/>
        <end position="143"/>
    </location>
</feature>
<dbReference type="InterPro" id="IPR000477">
    <property type="entry name" value="RT_dom"/>
</dbReference>
<dbReference type="EMBL" id="SMMG02000009">
    <property type="protein sequence ID" value="KAA3461364.1"/>
    <property type="molecule type" value="Genomic_DNA"/>
</dbReference>
<keyword evidence="1" id="KW-0479">Metal-binding</keyword>
<feature type="compositionally biased region" description="Polar residues" evidence="2">
    <location>
        <begin position="201"/>
        <end position="224"/>
    </location>
</feature>
<dbReference type="Gene3D" id="3.10.10.10">
    <property type="entry name" value="HIV Type 1 Reverse Transcriptase, subunit A, domain 1"/>
    <property type="match status" value="1"/>
</dbReference>
<dbReference type="Proteomes" id="UP000325315">
    <property type="component" value="Unassembled WGS sequence"/>
</dbReference>
<proteinExistence type="predicted"/>
<dbReference type="InterPro" id="IPR001878">
    <property type="entry name" value="Znf_CCHC"/>
</dbReference>
<evidence type="ECO:0000259" key="3">
    <source>
        <dbReference type="PROSITE" id="PS50158"/>
    </source>
</evidence>
<name>A0A5B6UXN4_9ROSI</name>
<feature type="compositionally biased region" description="Polar residues" evidence="2">
    <location>
        <begin position="116"/>
        <end position="126"/>
    </location>
</feature>
<dbReference type="Gene3D" id="4.10.60.10">
    <property type="entry name" value="Zinc finger, CCHC-type"/>
    <property type="match status" value="1"/>
</dbReference>
<dbReference type="FunFam" id="3.30.70.270:FF:000003">
    <property type="entry name" value="Transposon Ty3-G Gag-Pol polyprotein"/>
    <property type="match status" value="1"/>
</dbReference>
<dbReference type="PANTHER" id="PTHR24559">
    <property type="entry name" value="TRANSPOSON TY3-I GAG-POL POLYPROTEIN"/>
    <property type="match status" value="1"/>
</dbReference>
<dbReference type="Pfam" id="PF17919">
    <property type="entry name" value="RT_RNaseH_2"/>
    <property type="match status" value="1"/>
</dbReference>
<dbReference type="Pfam" id="PF00078">
    <property type="entry name" value="RVT_1"/>
    <property type="match status" value="1"/>
</dbReference>
<dbReference type="Pfam" id="PF03732">
    <property type="entry name" value="Retrotrans_gag"/>
    <property type="match status" value="1"/>
</dbReference>
<evidence type="ECO:0000313" key="4">
    <source>
        <dbReference type="EMBL" id="KAA3461364.1"/>
    </source>
</evidence>
<dbReference type="InterPro" id="IPR043128">
    <property type="entry name" value="Rev_trsase/Diguanyl_cyclase"/>
</dbReference>
<organism evidence="4 5">
    <name type="scientific">Gossypium australe</name>
    <dbReference type="NCBI Taxonomy" id="47621"/>
    <lineage>
        <taxon>Eukaryota</taxon>
        <taxon>Viridiplantae</taxon>
        <taxon>Streptophyta</taxon>
        <taxon>Embryophyta</taxon>
        <taxon>Tracheophyta</taxon>
        <taxon>Spermatophyta</taxon>
        <taxon>Magnoliopsida</taxon>
        <taxon>eudicotyledons</taxon>
        <taxon>Gunneridae</taxon>
        <taxon>Pentapetalae</taxon>
        <taxon>rosids</taxon>
        <taxon>malvids</taxon>
        <taxon>Malvales</taxon>
        <taxon>Malvaceae</taxon>
        <taxon>Malvoideae</taxon>
        <taxon>Gossypium</taxon>
    </lineage>
</organism>
<feature type="domain" description="CCHC-type" evidence="3">
    <location>
        <begin position="177"/>
        <end position="192"/>
    </location>
</feature>
<dbReference type="InterPro" id="IPR041577">
    <property type="entry name" value="RT_RNaseH_2"/>
</dbReference>
<feature type="region of interest" description="Disordered" evidence="2">
    <location>
        <begin position="197"/>
        <end position="227"/>
    </location>
</feature>
<keyword evidence="5" id="KW-1185">Reference proteome</keyword>
<gene>
    <name evidence="4" type="ORF">EPI10_027938</name>
</gene>
<dbReference type="GO" id="GO:0008270">
    <property type="term" value="F:zinc ion binding"/>
    <property type="evidence" value="ECO:0007669"/>
    <property type="project" value="UniProtKB-KW"/>
</dbReference>
<dbReference type="SUPFAM" id="SSF56672">
    <property type="entry name" value="DNA/RNA polymerases"/>
    <property type="match status" value="1"/>
</dbReference>
<protein>
    <submittedName>
        <fullName evidence="4">DNA/RNA polymerases superfamily protein</fullName>
    </submittedName>
</protein>
<comment type="caution">
    <text evidence="4">The sequence shown here is derived from an EMBL/GenBank/DDBJ whole genome shotgun (WGS) entry which is preliminary data.</text>
</comment>
<dbReference type="PANTHER" id="PTHR24559:SF444">
    <property type="entry name" value="REVERSE TRANSCRIPTASE DOMAIN-CONTAINING PROTEIN"/>
    <property type="match status" value="1"/>
</dbReference>
<dbReference type="Pfam" id="PF00098">
    <property type="entry name" value="zf-CCHC"/>
    <property type="match status" value="1"/>
</dbReference>
<feature type="region of interest" description="Disordered" evidence="2">
    <location>
        <begin position="89"/>
        <end position="149"/>
    </location>
</feature>
<dbReference type="OrthoDB" id="2272416at2759"/>
<dbReference type="SMART" id="SM00343">
    <property type="entry name" value="ZnF_C2HC"/>
    <property type="match status" value="1"/>
</dbReference>
<dbReference type="PROSITE" id="PS50158">
    <property type="entry name" value="ZF_CCHC"/>
    <property type="match status" value="1"/>
</dbReference>
<evidence type="ECO:0000313" key="5">
    <source>
        <dbReference type="Proteomes" id="UP000325315"/>
    </source>
</evidence>
<reference evidence="4" key="1">
    <citation type="submission" date="2019-08" db="EMBL/GenBank/DDBJ databases">
        <authorList>
            <person name="Liu F."/>
        </authorList>
    </citation>
    <scope>NUCLEOTIDE SEQUENCE [LARGE SCALE GENOMIC DNA]</scope>
    <source>
        <strain evidence="4">PA1801</strain>
        <tissue evidence="4">Leaf</tissue>
    </source>
</reference>
<evidence type="ECO:0000256" key="2">
    <source>
        <dbReference type="SAM" id="MobiDB-lite"/>
    </source>
</evidence>
<dbReference type="GO" id="GO:0003676">
    <property type="term" value="F:nucleic acid binding"/>
    <property type="evidence" value="ECO:0007669"/>
    <property type="project" value="InterPro"/>
</dbReference>
<accession>A0A5B6UXN4</accession>
<dbReference type="InterPro" id="IPR005162">
    <property type="entry name" value="Retrotrans_gag_dom"/>
</dbReference>
<dbReference type="InterPro" id="IPR053134">
    <property type="entry name" value="RNA-dir_DNA_polymerase"/>
</dbReference>
<dbReference type="Gene3D" id="3.30.70.270">
    <property type="match status" value="2"/>
</dbReference>
<dbReference type="AlphaFoldDB" id="A0A5B6UXN4"/>
<dbReference type="CDD" id="cd01647">
    <property type="entry name" value="RT_LTR"/>
    <property type="match status" value="1"/>
</dbReference>
<keyword evidence="1" id="KW-0862">Zinc</keyword>
<keyword evidence="1" id="KW-0863">Zinc-finger</keyword>
<evidence type="ECO:0000256" key="1">
    <source>
        <dbReference type="PROSITE-ProRule" id="PRU00047"/>
    </source>
</evidence>
<dbReference type="InterPro" id="IPR043502">
    <property type="entry name" value="DNA/RNA_pol_sf"/>
</dbReference>
<dbReference type="Gene3D" id="3.10.20.370">
    <property type="match status" value="1"/>
</dbReference>
<sequence>MHQSTVQKHKDFLELKQGRMTITEYEREFVRLSKYAREYVSTEEIMCKQFVDGLNGDIKLLVGILDLKEFVVLAERACKAEGFSREKNKADLEARDSKKRLMNKTYHSSSKKCRDSYSQSNASGGYQNRDHGSQHVNPKAQATSVSSISSVRNSKPECQQCGRRHFGECWNKCTKACFTCGSPDHFIRDCPQLSKKEKVQNVRSSNTTARGRPSRNTGNVSSGRGATRDSVVRFEHEHLPELMLIVHQRRHHPQICVRKGCEAYLAYALDTKVSESKNELVPVVCEYLDVFSKELSRLPPIREVEFAIELVPVTSLISIAPYRMAPTELKELKAQLQELTNRGFARLSFSPWGAPVLFVKKKDGSMRMCIDYRQLNKFMIKNTYPLPRIDDLFNQLKGATVFSKIDLRSRYYQLRVKDSDVPKRAFKQEKFVVVFIDDTLIYSLYESKHVEHLRIVLQTLRDKQLFAKFRKCEFWLQEVGFLGHIVSADGIRVDPSKISVVIDWKHPRNLKALLTEAPVLVQPESGKEFVIYSDESLNGLGCVLMQEEKVVAYASRQLKPHEKNYPTHDLELAAIVFALKSGVIISNVVADALSRKSLFALSMMSTQLTLSDDGSIVAELKARPLFLQQICKAQKCDSELKAK</sequence>